<evidence type="ECO:0000313" key="2">
    <source>
        <dbReference type="EMBL" id="CAL5043990.1"/>
    </source>
</evidence>
<keyword evidence="1" id="KW-1133">Transmembrane helix</keyword>
<protein>
    <submittedName>
        <fullName evidence="2">Uncharacterized protein</fullName>
    </submittedName>
</protein>
<reference evidence="2" key="1">
    <citation type="submission" date="2024-10" db="EMBL/GenBank/DDBJ databases">
        <authorList>
            <person name="Ryan C."/>
        </authorList>
    </citation>
    <scope>NUCLEOTIDE SEQUENCE [LARGE SCALE GENOMIC DNA]</scope>
</reference>
<keyword evidence="3" id="KW-1185">Reference proteome</keyword>
<feature type="transmembrane region" description="Helical" evidence="1">
    <location>
        <begin position="89"/>
        <end position="110"/>
    </location>
</feature>
<keyword evidence="1" id="KW-0812">Transmembrane</keyword>
<proteinExistence type="predicted"/>
<dbReference type="EMBL" id="OZ075144">
    <property type="protein sequence ID" value="CAL5043990.1"/>
    <property type="molecule type" value="Genomic_DNA"/>
</dbReference>
<sequence>MGNSISSTAAVPALCTAIGALELANHLDATQRAGAGAAAAHQAPPPLGTAARAFLPVAAAGCLCASVAQLHRQLRRRACSAEGAADRRLPWHVAFATLCASAGFLQFLLFVAPGGPGSVADRAAARAAGLAALGAVPAVSAVSFFLGMLLIIVGHIRAGGEGGGGAVAGEGPIEAPVVRILAKAATASTAVLLCLTAIAVCFTM</sequence>
<evidence type="ECO:0000256" key="1">
    <source>
        <dbReference type="SAM" id="Phobius"/>
    </source>
</evidence>
<dbReference type="AlphaFoldDB" id="A0ABC9DR01"/>
<feature type="transmembrane region" description="Helical" evidence="1">
    <location>
        <begin position="130"/>
        <end position="153"/>
    </location>
</feature>
<evidence type="ECO:0000313" key="3">
    <source>
        <dbReference type="Proteomes" id="UP001497457"/>
    </source>
</evidence>
<keyword evidence="1" id="KW-0472">Membrane</keyword>
<organism evidence="2 3">
    <name type="scientific">Urochloa decumbens</name>
    <dbReference type="NCBI Taxonomy" id="240449"/>
    <lineage>
        <taxon>Eukaryota</taxon>
        <taxon>Viridiplantae</taxon>
        <taxon>Streptophyta</taxon>
        <taxon>Embryophyta</taxon>
        <taxon>Tracheophyta</taxon>
        <taxon>Spermatophyta</taxon>
        <taxon>Magnoliopsida</taxon>
        <taxon>Liliopsida</taxon>
        <taxon>Poales</taxon>
        <taxon>Poaceae</taxon>
        <taxon>PACMAD clade</taxon>
        <taxon>Panicoideae</taxon>
        <taxon>Panicodae</taxon>
        <taxon>Paniceae</taxon>
        <taxon>Melinidinae</taxon>
        <taxon>Urochloa</taxon>
    </lineage>
</organism>
<dbReference type="Proteomes" id="UP001497457">
    <property type="component" value="Chromosome 34rd"/>
</dbReference>
<gene>
    <name evidence="2" type="ORF">URODEC1_LOCUS88033</name>
</gene>
<name>A0ABC9DR01_9POAL</name>
<feature type="transmembrane region" description="Helical" evidence="1">
    <location>
        <begin position="49"/>
        <end position="68"/>
    </location>
</feature>
<accession>A0ABC9DR01</accession>